<keyword evidence="1" id="KW-0472">Membrane</keyword>
<reference evidence="2 3" key="1">
    <citation type="submission" date="2021-03" db="EMBL/GenBank/DDBJ databases">
        <title>Genomic Encyclopedia of Type Strains, Phase IV (KMG-IV): sequencing the most valuable type-strain genomes for metagenomic binning, comparative biology and taxonomic classification.</title>
        <authorList>
            <person name="Goeker M."/>
        </authorList>
    </citation>
    <scope>NUCLEOTIDE SEQUENCE [LARGE SCALE GENOMIC DNA]</scope>
    <source>
        <strain evidence="2 3">DSM 3984</strain>
    </source>
</reference>
<proteinExistence type="predicted"/>
<sequence>MSKLIKGMAAGALIGTAVGMAMLPQLDRRTKRTMKRAGRKLANVATDTVENMMSMMK</sequence>
<accession>A0ABS4EYH7</accession>
<comment type="caution">
    <text evidence="2">The sequence shown here is derived from an EMBL/GenBank/DDBJ whole genome shotgun (WGS) entry which is preliminary data.</text>
</comment>
<gene>
    <name evidence="2" type="ORF">J2Z53_000625</name>
</gene>
<keyword evidence="1" id="KW-1133">Transmembrane helix</keyword>
<dbReference type="RefSeq" id="WP_209795755.1">
    <property type="nucleotide sequence ID" value="NZ_JAGGJZ010000001.1"/>
</dbReference>
<name>A0ABS4EYH7_9CLOT</name>
<feature type="transmembrane region" description="Helical" evidence="1">
    <location>
        <begin position="6"/>
        <end position="26"/>
    </location>
</feature>
<evidence type="ECO:0000313" key="3">
    <source>
        <dbReference type="Proteomes" id="UP000783390"/>
    </source>
</evidence>
<dbReference type="EMBL" id="JAGGJZ010000001">
    <property type="protein sequence ID" value="MBP1889046.1"/>
    <property type="molecule type" value="Genomic_DNA"/>
</dbReference>
<dbReference type="Proteomes" id="UP000783390">
    <property type="component" value="Unassembled WGS sequence"/>
</dbReference>
<keyword evidence="1" id="KW-0812">Transmembrane</keyword>
<protein>
    <submittedName>
        <fullName evidence="2">Gas vesicle protein</fullName>
    </submittedName>
</protein>
<evidence type="ECO:0000256" key="1">
    <source>
        <dbReference type="SAM" id="Phobius"/>
    </source>
</evidence>
<evidence type="ECO:0000313" key="2">
    <source>
        <dbReference type="EMBL" id="MBP1889046.1"/>
    </source>
</evidence>
<organism evidence="2 3">
    <name type="scientific">Clostridium moniliforme</name>
    <dbReference type="NCBI Taxonomy" id="39489"/>
    <lineage>
        <taxon>Bacteria</taxon>
        <taxon>Bacillati</taxon>
        <taxon>Bacillota</taxon>
        <taxon>Clostridia</taxon>
        <taxon>Eubacteriales</taxon>
        <taxon>Clostridiaceae</taxon>
        <taxon>Clostridium</taxon>
    </lineage>
</organism>
<keyword evidence="3" id="KW-1185">Reference proteome</keyword>